<accession>A0A2R8FE77</accession>
<name>A0A2R8FE77_9VIRU</name>
<protein>
    <submittedName>
        <fullName evidence="1">Uncharacterized protein</fullName>
    </submittedName>
</protein>
<dbReference type="EMBL" id="LT994651">
    <property type="protein sequence ID" value="SPN79305.1"/>
    <property type="molecule type" value="Genomic_DNA"/>
</dbReference>
<organism evidence="1">
    <name type="scientific">Brazilian cedratvirus IHUMI</name>
    <dbReference type="NCBI Taxonomy" id="2126980"/>
    <lineage>
        <taxon>Viruses</taxon>
        <taxon>Pithoviruses</taxon>
        <taxon>Orthocedratvirinae</taxon>
        <taxon>Alphacedratvirus</taxon>
        <taxon>Alphacedratvirus brasiliense</taxon>
    </lineage>
</organism>
<reference evidence="1" key="1">
    <citation type="submission" date="2018-03" db="EMBL/GenBank/DDBJ databases">
        <authorList>
            <consortium name="Urmite Genomes"/>
        </authorList>
    </citation>
    <scope>NUCLEOTIDE SEQUENCE [LARGE SCALE GENOMIC DNA]</scope>
    <source>
        <strain evidence="1">IHUMI-27.7</strain>
    </source>
</reference>
<gene>
    <name evidence="1" type="ORF">BRZCDTV_268</name>
</gene>
<evidence type="ECO:0000313" key="2">
    <source>
        <dbReference type="Proteomes" id="UP000273054"/>
    </source>
</evidence>
<keyword evidence="2" id="KW-1185">Reference proteome</keyword>
<dbReference type="Proteomes" id="UP000273054">
    <property type="component" value="Segment"/>
</dbReference>
<sequence length="329" mass="38404">MLRPKTLKGCVLSTFSYEETKQVCLEYPSLFSSPWYESWVWREKAISDFGISERFFDLVPNLAPSQRYLQLKSYVTLTPDMLFKDGEGVYEAKAGYRKAVELDNKEMQKFFLNGKYPKQEKKPCLKSNPLNKKIKKGIREGGNHEDLLIDILMTGRVDWLDQVLHRYFVLPQGFSIARDVPHVPFWSNTFPLLHHLPVYRGSLNVHSIMVHAIATSNGRIVDFFRSIFREQVQEEIHNFYLYNKMGLELSKNPEETFAIHRRFKQPDMDIEAPFMVEQFLDLADDYDGAIMYEPGNITTLQSVLPFLSREDIENLYISDDYPVTQQMLG</sequence>
<evidence type="ECO:0000313" key="1">
    <source>
        <dbReference type="EMBL" id="SPN79305.1"/>
    </source>
</evidence>
<proteinExistence type="predicted"/>